<reference evidence="2 3" key="1">
    <citation type="journal article" date="2020" name="Arch. Microbiol.">
        <title>The genome sequence of the giant phototrophic gammaproteobacterium Thiospirillum jenense gives insight into its physiological properties and phylogenetic relationships.</title>
        <authorList>
            <person name="Imhoff J.F."/>
            <person name="Meyer T.E."/>
            <person name="Kyndt J.A."/>
        </authorList>
    </citation>
    <scope>NUCLEOTIDE SEQUENCE [LARGE SCALE GENOMIC DNA]</scope>
    <source>
        <strain evidence="2 3">DSM 216</strain>
    </source>
</reference>
<protein>
    <submittedName>
        <fullName evidence="2">Type II toxin-antitoxin system HicB family antitoxin</fullName>
    </submittedName>
</protein>
<dbReference type="SUPFAM" id="SSF143100">
    <property type="entry name" value="TTHA1013/TTHA0281-like"/>
    <property type="match status" value="1"/>
</dbReference>
<evidence type="ECO:0000256" key="1">
    <source>
        <dbReference type="SAM" id="MobiDB-lite"/>
    </source>
</evidence>
<comment type="caution">
    <text evidence="2">The sequence shown here is derived from an EMBL/GenBank/DDBJ whole genome shotgun (WGS) entry which is preliminary data.</text>
</comment>
<evidence type="ECO:0000313" key="2">
    <source>
        <dbReference type="EMBL" id="MBB1124695.1"/>
    </source>
</evidence>
<evidence type="ECO:0000313" key="3">
    <source>
        <dbReference type="Proteomes" id="UP000548632"/>
    </source>
</evidence>
<keyword evidence="3" id="KW-1185">Reference proteome</keyword>
<dbReference type="Gene3D" id="3.30.160.250">
    <property type="match status" value="1"/>
</dbReference>
<dbReference type="AlphaFoldDB" id="A0A839H2F7"/>
<proteinExistence type="predicted"/>
<name>A0A839H2F7_9GAMM</name>
<sequence>MIELPYALVIEATAETDFFTFFAPELPGFTGVAQSVEDAIQQARLGMAEHLALLLETERPIPPPTNDPTILIRNAPNIKQAA</sequence>
<dbReference type="EMBL" id="JABVCQ010000001">
    <property type="protein sequence ID" value="MBB1124695.1"/>
    <property type="molecule type" value="Genomic_DNA"/>
</dbReference>
<organism evidence="2 3">
    <name type="scientific">Thiospirillum jenense</name>
    <dbReference type="NCBI Taxonomy" id="1653858"/>
    <lineage>
        <taxon>Bacteria</taxon>
        <taxon>Pseudomonadati</taxon>
        <taxon>Pseudomonadota</taxon>
        <taxon>Gammaproteobacteria</taxon>
        <taxon>Chromatiales</taxon>
        <taxon>Chromatiaceae</taxon>
        <taxon>Thiospirillum</taxon>
    </lineage>
</organism>
<dbReference type="RefSeq" id="WP_182581797.1">
    <property type="nucleotide sequence ID" value="NZ_JABVCQ010000001.1"/>
</dbReference>
<accession>A0A839H2F7</accession>
<gene>
    <name evidence="2" type="ORF">HUK38_00430</name>
</gene>
<feature type="region of interest" description="Disordered" evidence="1">
    <location>
        <begin position="58"/>
        <end position="82"/>
    </location>
</feature>
<dbReference type="Proteomes" id="UP000548632">
    <property type="component" value="Unassembled WGS sequence"/>
</dbReference>
<dbReference type="InterPro" id="IPR035069">
    <property type="entry name" value="TTHA1013/TTHA0281-like"/>
</dbReference>